<name>A0A7J6UVC2_THATH</name>
<dbReference type="PANTHER" id="PTHR10909">
    <property type="entry name" value="ELECTRON TRANSPORT OXIDOREDUCTASE"/>
    <property type="match status" value="1"/>
</dbReference>
<dbReference type="GO" id="GO:0033540">
    <property type="term" value="P:fatty acid beta-oxidation using acyl-CoA oxidase"/>
    <property type="evidence" value="ECO:0007669"/>
    <property type="project" value="TreeGrafter"/>
</dbReference>
<dbReference type="InterPro" id="IPR002655">
    <property type="entry name" value="Acyl-CoA_oxidase_C"/>
</dbReference>
<dbReference type="Proteomes" id="UP000554482">
    <property type="component" value="Unassembled WGS sequence"/>
</dbReference>
<accession>A0A7J6UVC2</accession>
<feature type="domain" description="Acyl-CoA oxidase C-terminal" evidence="3">
    <location>
        <begin position="13"/>
        <end position="93"/>
    </location>
</feature>
<dbReference type="GO" id="GO:0005777">
    <property type="term" value="C:peroxisome"/>
    <property type="evidence" value="ECO:0007669"/>
    <property type="project" value="InterPro"/>
</dbReference>
<dbReference type="SUPFAM" id="SSF47203">
    <property type="entry name" value="Acyl-CoA dehydrogenase C-terminal domain-like"/>
    <property type="match status" value="1"/>
</dbReference>
<dbReference type="Gene3D" id="1.20.140.10">
    <property type="entry name" value="Butyryl-CoA Dehydrogenase, subunit A, domain 3"/>
    <property type="match status" value="1"/>
</dbReference>
<gene>
    <name evidence="4" type="ORF">FRX31_033862</name>
</gene>
<dbReference type="GO" id="GO:0005504">
    <property type="term" value="F:fatty acid binding"/>
    <property type="evidence" value="ECO:0007669"/>
    <property type="project" value="TreeGrafter"/>
</dbReference>
<dbReference type="InterPro" id="IPR036250">
    <property type="entry name" value="AcylCo_DH-like_C"/>
</dbReference>
<dbReference type="GO" id="GO:0003997">
    <property type="term" value="F:acyl-CoA oxidase activity"/>
    <property type="evidence" value="ECO:0007669"/>
    <property type="project" value="InterPro"/>
</dbReference>
<evidence type="ECO:0000256" key="2">
    <source>
        <dbReference type="ARBA" id="ARBA00023002"/>
    </source>
</evidence>
<comment type="similarity">
    <text evidence="1">Belongs to the acyl-CoA oxidase family.</text>
</comment>
<dbReference type="AlphaFoldDB" id="A0A7J6UVC2"/>
<sequence>MIQYREDDVCCHQGDFLSTESIASLVNDQLRSYNAQLRPNAVALVDAFNYTDHYLGSVLGHYDGNAYEEASKDPLNNSVVPDTYREYIYPMLKQQLRTARL</sequence>
<evidence type="ECO:0000313" key="5">
    <source>
        <dbReference type="Proteomes" id="UP000554482"/>
    </source>
</evidence>
<dbReference type="GO" id="GO:0071949">
    <property type="term" value="F:FAD binding"/>
    <property type="evidence" value="ECO:0007669"/>
    <property type="project" value="InterPro"/>
</dbReference>
<reference evidence="4 5" key="1">
    <citation type="submission" date="2020-06" db="EMBL/GenBank/DDBJ databases">
        <title>Transcriptomic and genomic resources for Thalictrum thalictroides and T. hernandezii: Facilitating candidate gene discovery in an emerging model plant lineage.</title>
        <authorList>
            <person name="Arias T."/>
            <person name="Riano-Pachon D.M."/>
            <person name="Di Stilio V.S."/>
        </authorList>
    </citation>
    <scope>NUCLEOTIDE SEQUENCE [LARGE SCALE GENOMIC DNA]</scope>
    <source>
        <strain evidence="5">cv. WT478/WT964</strain>
        <tissue evidence="4">Leaves</tissue>
    </source>
</reference>
<dbReference type="EMBL" id="JABWDY010042608">
    <property type="protein sequence ID" value="KAF5176553.1"/>
    <property type="molecule type" value="Genomic_DNA"/>
</dbReference>
<dbReference type="GO" id="GO:0001676">
    <property type="term" value="P:long-chain fatty acid metabolic process"/>
    <property type="evidence" value="ECO:0007669"/>
    <property type="project" value="TreeGrafter"/>
</dbReference>
<evidence type="ECO:0000259" key="3">
    <source>
        <dbReference type="Pfam" id="PF01756"/>
    </source>
</evidence>
<organism evidence="4 5">
    <name type="scientific">Thalictrum thalictroides</name>
    <name type="common">Rue-anemone</name>
    <name type="synonym">Anemone thalictroides</name>
    <dbReference type="NCBI Taxonomy" id="46969"/>
    <lineage>
        <taxon>Eukaryota</taxon>
        <taxon>Viridiplantae</taxon>
        <taxon>Streptophyta</taxon>
        <taxon>Embryophyta</taxon>
        <taxon>Tracheophyta</taxon>
        <taxon>Spermatophyta</taxon>
        <taxon>Magnoliopsida</taxon>
        <taxon>Ranunculales</taxon>
        <taxon>Ranunculaceae</taxon>
        <taxon>Thalictroideae</taxon>
        <taxon>Thalictrum</taxon>
    </lineage>
</organism>
<evidence type="ECO:0000256" key="1">
    <source>
        <dbReference type="ARBA" id="ARBA00006288"/>
    </source>
</evidence>
<evidence type="ECO:0000313" key="4">
    <source>
        <dbReference type="EMBL" id="KAF5176553.1"/>
    </source>
</evidence>
<keyword evidence="2" id="KW-0560">Oxidoreductase</keyword>
<dbReference type="Pfam" id="PF01756">
    <property type="entry name" value="ACOX"/>
    <property type="match status" value="1"/>
</dbReference>
<dbReference type="OrthoDB" id="538336at2759"/>
<proteinExistence type="inferred from homology"/>
<comment type="caution">
    <text evidence="4">The sequence shown here is derived from an EMBL/GenBank/DDBJ whole genome shotgun (WGS) entry which is preliminary data.</text>
</comment>
<protein>
    <submittedName>
        <fullName evidence="4">Peroxisomal acyl-coenzyme a oxidase</fullName>
    </submittedName>
</protein>
<dbReference type="PANTHER" id="PTHR10909:SF250">
    <property type="entry name" value="PEROXISOMAL ACYL-COENZYME A OXIDASE 1"/>
    <property type="match status" value="1"/>
</dbReference>
<dbReference type="InterPro" id="IPR012258">
    <property type="entry name" value="Acyl-CoA_oxidase"/>
</dbReference>
<keyword evidence="5" id="KW-1185">Reference proteome</keyword>
<dbReference type="GO" id="GO:0055088">
    <property type="term" value="P:lipid homeostasis"/>
    <property type="evidence" value="ECO:0007669"/>
    <property type="project" value="TreeGrafter"/>
</dbReference>